<keyword evidence="2" id="KW-1185">Reference proteome</keyword>
<sequence>MVVGASRRCSRNCCVLLVSNGLHHPSLVIQAHLPAAVLLVIVRSLQPWSARCYFRDAYIGLSRFDTGITLEGPLTAASNY</sequence>
<name>A0A6A6RAG2_9PEZI</name>
<reference evidence="1" key="1">
    <citation type="journal article" date="2020" name="Stud. Mycol.">
        <title>101 Dothideomycetes genomes: a test case for predicting lifestyles and emergence of pathogens.</title>
        <authorList>
            <person name="Haridas S."/>
            <person name="Albert R."/>
            <person name="Binder M."/>
            <person name="Bloem J."/>
            <person name="Labutti K."/>
            <person name="Salamov A."/>
            <person name="Andreopoulos B."/>
            <person name="Baker S."/>
            <person name="Barry K."/>
            <person name="Bills G."/>
            <person name="Bluhm B."/>
            <person name="Cannon C."/>
            <person name="Castanera R."/>
            <person name="Culley D."/>
            <person name="Daum C."/>
            <person name="Ezra D."/>
            <person name="Gonzalez J."/>
            <person name="Henrissat B."/>
            <person name="Kuo A."/>
            <person name="Liang C."/>
            <person name="Lipzen A."/>
            <person name="Lutzoni F."/>
            <person name="Magnuson J."/>
            <person name="Mondo S."/>
            <person name="Nolan M."/>
            <person name="Ohm R."/>
            <person name="Pangilinan J."/>
            <person name="Park H.-J."/>
            <person name="Ramirez L."/>
            <person name="Alfaro M."/>
            <person name="Sun H."/>
            <person name="Tritt A."/>
            <person name="Yoshinaga Y."/>
            <person name="Zwiers L.-H."/>
            <person name="Turgeon B."/>
            <person name="Goodwin S."/>
            <person name="Spatafora J."/>
            <person name="Crous P."/>
            <person name="Grigoriev I."/>
        </authorList>
    </citation>
    <scope>NUCLEOTIDE SEQUENCE</scope>
    <source>
        <strain evidence="1">CBS 269.34</strain>
    </source>
</reference>
<gene>
    <name evidence="1" type="ORF">BU16DRAFT_523239</name>
</gene>
<organism evidence="1 2">
    <name type="scientific">Lophium mytilinum</name>
    <dbReference type="NCBI Taxonomy" id="390894"/>
    <lineage>
        <taxon>Eukaryota</taxon>
        <taxon>Fungi</taxon>
        <taxon>Dikarya</taxon>
        <taxon>Ascomycota</taxon>
        <taxon>Pezizomycotina</taxon>
        <taxon>Dothideomycetes</taxon>
        <taxon>Pleosporomycetidae</taxon>
        <taxon>Mytilinidiales</taxon>
        <taxon>Mytilinidiaceae</taxon>
        <taxon>Lophium</taxon>
    </lineage>
</organism>
<protein>
    <submittedName>
        <fullName evidence="1">Uncharacterized protein</fullName>
    </submittedName>
</protein>
<evidence type="ECO:0000313" key="1">
    <source>
        <dbReference type="EMBL" id="KAF2500467.1"/>
    </source>
</evidence>
<dbReference type="EMBL" id="MU004183">
    <property type="protein sequence ID" value="KAF2500467.1"/>
    <property type="molecule type" value="Genomic_DNA"/>
</dbReference>
<dbReference type="AlphaFoldDB" id="A0A6A6RAG2"/>
<proteinExistence type="predicted"/>
<dbReference type="Proteomes" id="UP000799750">
    <property type="component" value="Unassembled WGS sequence"/>
</dbReference>
<accession>A0A6A6RAG2</accession>
<evidence type="ECO:0000313" key="2">
    <source>
        <dbReference type="Proteomes" id="UP000799750"/>
    </source>
</evidence>